<comment type="caution">
    <text evidence="1">The sequence shown here is derived from an EMBL/GenBank/DDBJ whole genome shotgun (WGS) entry which is preliminary data.</text>
</comment>
<feature type="non-terminal residue" evidence="1">
    <location>
        <position position="1"/>
    </location>
</feature>
<dbReference type="AlphaFoldDB" id="A0A9P6FT67"/>
<reference evidence="1" key="1">
    <citation type="journal article" date="2020" name="Fungal Divers.">
        <title>Resolving the Mortierellaceae phylogeny through synthesis of multi-gene phylogenetics and phylogenomics.</title>
        <authorList>
            <person name="Vandepol N."/>
            <person name="Liber J."/>
            <person name="Desiro A."/>
            <person name="Na H."/>
            <person name="Kennedy M."/>
            <person name="Barry K."/>
            <person name="Grigoriev I.V."/>
            <person name="Miller A.N."/>
            <person name="O'Donnell K."/>
            <person name="Stajich J.E."/>
            <person name="Bonito G."/>
        </authorList>
    </citation>
    <scope>NUCLEOTIDE SEQUENCE</scope>
    <source>
        <strain evidence="1">KOD1015</strain>
    </source>
</reference>
<organism evidence="1 2">
    <name type="scientific">Lunasporangiospora selenospora</name>
    <dbReference type="NCBI Taxonomy" id="979761"/>
    <lineage>
        <taxon>Eukaryota</taxon>
        <taxon>Fungi</taxon>
        <taxon>Fungi incertae sedis</taxon>
        <taxon>Mucoromycota</taxon>
        <taxon>Mortierellomycotina</taxon>
        <taxon>Mortierellomycetes</taxon>
        <taxon>Mortierellales</taxon>
        <taxon>Mortierellaceae</taxon>
        <taxon>Lunasporangiospora</taxon>
    </lineage>
</organism>
<protein>
    <submittedName>
        <fullName evidence="1">Uncharacterized protein</fullName>
    </submittedName>
</protein>
<keyword evidence="2" id="KW-1185">Reference proteome</keyword>
<dbReference type="EMBL" id="JAABOA010001512">
    <property type="protein sequence ID" value="KAF9581403.1"/>
    <property type="molecule type" value="Genomic_DNA"/>
</dbReference>
<sequence length="186" mass="21035">YYVYNISFVKQIFGFVLQPGKPHSWVPLLKYSVGSNPIGILLEYKTKSEISELVKIMIEYCIERAKATQDIAYITFICEVMDELASQHPDLAIRVTRAFAYLNCTDRDSVIQHAAIIQHPSVSSVWNRKEVSLDRCRNPILQVQSYESPQGNMAVDTFTEEIFVAPFSLLSPMGILNVKSTAALIQ</sequence>
<evidence type="ECO:0000313" key="2">
    <source>
        <dbReference type="Proteomes" id="UP000780801"/>
    </source>
</evidence>
<dbReference type="OrthoDB" id="10536599at2759"/>
<name>A0A9P6FT67_9FUNG</name>
<gene>
    <name evidence="1" type="ORF">BGW38_001602</name>
</gene>
<proteinExistence type="predicted"/>
<evidence type="ECO:0000313" key="1">
    <source>
        <dbReference type="EMBL" id="KAF9581403.1"/>
    </source>
</evidence>
<accession>A0A9P6FT67</accession>
<dbReference type="Proteomes" id="UP000780801">
    <property type="component" value="Unassembled WGS sequence"/>
</dbReference>